<dbReference type="Gene3D" id="3.40.50.2000">
    <property type="entry name" value="Glycogen Phosphorylase B"/>
    <property type="match status" value="2"/>
</dbReference>
<dbReference type="GO" id="GO:0016740">
    <property type="term" value="F:transferase activity"/>
    <property type="evidence" value="ECO:0007669"/>
    <property type="project" value="UniProtKB-KW"/>
</dbReference>
<dbReference type="InterPro" id="IPR028098">
    <property type="entry name" value="Glyco_trans_4-like_N"/>
</dbReference>
<dbReference type="AlphaFoldDB" id="A0A6H1ZG14"/>
<organism evidence="2">
    <name type="scientific">viral metagenome</name>
    <dbReference type="NCBI Taxonomy" id="1070528"/>
    <lineage>
        <taxon>unclassified sequences</taxon>
        <taxon>metagenomes</taxon>
        <taxon>organismal metagenomes</taxon>
    </lineage>
</organism>
<reference evidence="2" key="1">
    <citation type="submission" date="2020-03" db="EMBL/GenBank/DDBJ databases">
        <title>The deep terrestrial virosphere.</title>
        <authorList>
            <person name="Holmfeldt K."/>
            <person name="Nilsson E."/>
            <person name="Simone D."/>
            <person name="Lopez-Fernandez M."/>
            <person name="Wu X."/>
            <person name="de Brujin I."/>
            <person name="Lundin D."/>
            <person name="Andersson A."/>
            <person name="Bertilsson S."/>
            <person name="Dopson M."/>
        </authorList>
    </citation>
    <scope>NUCLEOTIDE SEQUENCE</scope>
    <source>
        <strain evidence="2">TM448A00538</strain>
    </source>
</reference>
<gene>
    <name evidence="2" type="ORF">TM448A00538_0015</name>
</gene>
<accession>A0A6H1ZG14</accession>
<dbReference type="EMBL" id="MT144023">
    <property type="protein sequence ID" value="QJA46853.1"/>
    <property type="molecule type" value="Genomic_DNA"/>
</dbReference>
<sequence length="343" mass="39361">MRIAFIAKRPCVRLGKELNALVPLGHEITLIADGLDITKPYSNFIYCNQPGEFAQAIRLVKDKIDLFVVHNEPTWPVVIVREEAPEAKIVLDYHDSQYWYFPSQEEVMASNESVRWYEEDYSVAMCDGFVVPSDTCKEELKTRTDRPIVVLPPLCSRSEFRYQGLAWAGGLVSQGGHSIPGLYSRVAEHWRDYTKLYTYLNGKCGIFVYCPRVDEEVFKAHYAPLVTFLGKAVYDTLLDKLGEHSWNLVGNWTEHRVWQFSAPNKFYDALAAGVPSVVFNTQSIIDIIEEEKFGLIVNHPDELLAAWDSHSECRKNLMLKRSKYCMENFIGRVEDLYKTVIAQ</sequence>
<keyword evidence="2" id="KW-0808">Transferase</keyword>
<dbReference type="SUPFAM" id="SSF53756">
    <property type="entry name" value="UDP-Glycosyltransferase/glycogen phosphorylase"/>
    <property type="match status" value="1"/>
</dbReference>
<dbReference type="Pfam" id="PF13439">
    <property type="entry name" value="Glyco_transf_4"/>
    <property type="match status" value="1"/>
</dbReference>
<feature type="domain" description="Glycosyltransferase subfamily 4-like N-terminal" evidence="1">
    <location>
        <begin position="19"/>
        <end position="153"/>
    </location>
</feature>
<protein>
    <submittedName>
        <fullName evidence="2">Putative glycosyltransferase</fullName>
    </submittedName>
</protein>
<proteinExistence type="predicted"/>
<evidence type="ECO:0000313" key="2">
    <source>
        <dbReference type="EMBL" id="QJA46853.1"/>
    </source>
</evidence>
<name>A0A6H1ZG14_9ZZZZ</name>
<evidence type="ECO:0000259" key="1">
    <source>
        <dbReference type="Pfam" id="PF13439"/>
    </source>
</evidence>